<dbReference type="AlphaFoldDB" id="A0AAW3MDI7"/>
<dbReference type="EMBL" id="LDQV01000019">
    <property type="protein sequence ID" value="KTR26935.1"/>
    <property type="molecule type" value="Genomic_DNA"/>
</dbReference>
<protein>
    <submittedName>
        <fullName evidence="1">Uncharacterized protein</fullName>
    </submittedName>
</protein>
<evidence type="ECO:0000313" key="2">
    <source>
        <dbReference type="Proteomes" id="UP000072605"/>
    </source>
</evidence>
<dbReference type="Proteomes" id="UP000072605">
    <property type="component" value="Unassembled WGS sequence"/>
</dbReference>
<reference evidence="1 2" key="1">
    <citation type="journal article" date="2016" name="Front. Microbiol.">
        <title>Genomic Resource of Rice Seed Associated Bacteria.</title>
        <authorList>
            <person name="Midha S."/>
            <person name="Bansal K."/>
            <person name="Sharma S."/>
            <person name="Kumar N."/>
            <person name="Patil P.P."/>
            <person name="Chaudhry V."/>
            <person name="Patil P.B."/>
        </authorList>
    </citation>
    <scope>NUCLEOTIDE SEQUENCE [LARGE SCALE GENOMIC DNA]</scope>
    <source>
        <strain evidence="1 2">RSA11</strain>
    </source>
</reference>
<comment type="caution">
    <text evidence="1">The sequence shown here is derived from an EMBL/GenBank/DDBJ whole genome shotgun (WGS) entry which is preliminary data.</text>
</comment>
<name>A0AAW3MDI7_9BACL</name>
<organism evidence="1 2">
    <name type="scientific">Exiguobacterium indicum</name>
    <dbReference type="NCBI Taxonomy" id="296995"/>
    <lineage>
        <taxon>Bacteria</taxon>
        <taxon>Bacillati</taxon>
        <taxon>Bacillota</taxon>
        <taxon>Bacilli</taxon>
        <taxon>Bacillales</taxon>
        <taxon>Bacillales Family XII. Incertae Sedis</taxon>
        <taxon>Exiguobacterium</taxon>
    </lineage>
</organism>
<accession>A0AAW3MDI7</accession>
<evidence type="ECO:0000313" key="1">
    <source>
        <dbReference type="EMBL" id="KTR26935.1"/>
    </source>
</evidence>
<sequence>MLHLSFLPLNCFNVIVLHMKYYVYGENIPAQTNSKHENALRIKRLFILKIYLFIRKIVDEIRLYALKSRMLRRLKGLSVREKYLS</sequence>
<gene>
    <name evidence="1" type="ORF">RSA11_08095</name>
</gene>
<proteinExistence type="predicted"/>